<dbReference type="PANTHER" id="PTHR11772">
    <property type="entry name" value="ASPARAGINE SYNTHETASE"/>
    <property type="match status" value="1"/>
</dbReference>
<evidence type="ECO:0000256" key="1">
    <source>
        <dbReference type="ARBA" id="ARBA00022741"/>
    </source>
</evidence>
<dbReference type="GO" id="GO:0005829">
    <property type="term" value="C:cytosol"/>
    <property type="evidence" value="ECO:0007669"/>
    <property type="project" value="TreeGrafter"/>
</dbReference>
<dbReference type="PANTHER" id="PTHR11772:SF2">
    <property type="entry name" value="ASPARAGINE SYNTHETASE [GLUTAMINE-HYDROLYZING]"/>
    <property type="match status" value="1"/>
</dbReference>
<dbReference type="AlphaFoldDB" id="A0A843V2M7"/>
<feature type="region of interest" description="Disordered" evidence="3">
    <location>
        <begin position="25"/>
        <end position="64"/>
    </location>
</feature>
<keyword evidence="6" id="KW-1185">Reference proteome</keyword>
<dbReference type="Proteomes" id="UP000652761">
    <property type="component" value="Unassembled WGS sequence"/>
</dbReference>
<protein>
    <submittedName>
        <fullName evidence="5">Uncharacterized protein</fullName>
    </submittedName>
</protein>
<feature type="chain" id="PRO_5032691072" evidence="4">
    <location>
        <begin position="23"/>
        <end position="132"/>
    </location>
</feature>
<name>A0A843V2M7_COLES</name>
<dbReference type="EMBL" id="NMUH01000862">
    <property type="protein sequence ID" value="MQL85979.1"/>
    <property type="molecule type" value="Genomic_DNA"/>
</dbReference>
<feature type="compositionally biased region" description="Gly residues" evidence="3">
    <location>
        <begin position="28"/>
        <end position="38"/>
    </location>
</feature>
<comment type="caution">
    <text evidence="5">The sequence shown here is derived from an EMBL/GenBank/DDBJ whole genome shotgun (WGS) entry which is preliminary data.</text>
</comment>
<evidence type="ECO:0000313" key="6">
    <source>
        <dbReference type="Proteomes" id="UP000652761"/>
    </source>
</evidence>
<accession>A0A843V2M7</accession>
<evidence type="ECO:0000256" key="2">
    <source>
        <dbReference type="ARBA" id="ARBA00022840"/>
    </source>
</evidence>
<feature type="signal peptide" evidence="4">
    <location>
        <begin position="1"/>
        <end position="22"/>
    </location>
</feature>
<reference evidence="5" key="1">
    <citation type="submission" date="2017-07" db="EMBL/GenBank/DDBJ databases">
        <title>Taro Niue Genome Assembly and Annotation.</title>
        <authorList>
            <person name="Atibalentja N."/>
            <person name="Keating K."/>
            <person name="Fields C.J."/>
        </authorList>
    </citation>
    <scope>NUCLEOTIDE SEQUENCE</scope>
    <source>
        <strain evidence="5">Niue_2</strain>
        <tissue evidence="5">Leaf</tissue>
    </source>
</reference>
<proteinExistence type="predicted"/>
<keyword evidence="2" id="KW-0067">ATP-binding</keyword>
<keyword evidence="4" id="KW-0732">Signal</keyword>
<dbReference type="OrthoDB" id="1492457at2759"/>
<gene>
    <name evidence="5" type="ORF">Taro_018504</name>
</gene>
<dbReference type="GO" id="GO:0005524">
    <property type="term" value="F:ATP binding"/>
    <property type="evidence" value="ECO:0007669"/>
    <property type="project" value="UniProtKB-KW"/>
</dbReference>
<sequence>MALLRLLRVGPVAVAILGAFRADERGADGGSGTHGTGAGEHCRERGAGDAGAPNAARSTVPGGPSVACSTAKAVEWDAAWSKNLDPSGRAALGVHTAAYGEPVDLISPSDKSTPVNGFFSKLGEDISEATVT</sequence>
<organism evidence="5 6">
    <name type="scientific">Colocasia esculenta</name>
    <name type="common">Wild taro</name>
    <name type="synonym">Arum esculentum</name>
    <dbReference type="NCBI Taxonomy" id="4460"/>
    <lineage>
        <taxon>Eukaryota</taxon>
        <taxon>Viridiplantae</taxon>
        <taxon>Streptophyta</taxon>
        <taxon>Embryophyta</taxon>
        <taxon>Tracheophyta</taxon>
        <taxon>Spermatophyta</taxon>
        <taxon>Magnoliopsida</taxon>
        <taxon>Liliopsida</taxon>
        <taxon>Araceae</taxon>
        <taxon>Aroideae</taxon>
        <taxon>Colocasieae</taxon>
        <taxon>Colocasia</taxon>
    </lineage>
</organism>
<evidence type="ECO:0000256" key="3">
    <source>
        <dbReference type="SAM" id="MobiDB-lite"/>
    </source>
</evidence>
<keyword evidence="1" id="KW-0547">Nucleotide-binding</keyword>
<evidence type="ECO:0000256" key="4">
    <source>
        <dbReference type="SAM" id="SignalP"/>
    </source>
</evidence>
<evidence type="ECO:0000313" key="5">
    <source>
        <dbReference type="EMBL" id="MQL85979.1"/>
    </source>
</evidence>
<dbReference type="GO" id="GO:0006529">
    <property type="term" value="P:asparagine biosynthetic process"/>
    <property type="evidence" value="ECO:0007669"/>
    <property type="project" value="TreeGrafter"/>
</dbReference>
<dbReference type="GO" id="GO:0004066">
    <property type="term" value="F:asparagine synthase (glutamine-hydrolyzing) activity"/>
    <property type="evidence" value="ECO:0007669"/>
    <property type="project" value="TreeGrafter"/>
</dbReference>
<dbReference type="InterPro" id="IPR050795">
    <property type="entry name" value="Asn_Synthetase"/>
</dbReference>